<dbReference type="InterPro" id="IPR050109">
    <property type="entry name" value="HTH-type_TetR-like_transc_reg"/>
</dbReference>
<evidence type="ECO:0000313" key="7">
    <source>
        <dbReference type="Proteomes" id="UP001235133"/>
    </source>
</evidence>
<keyword evidence="3" id="KW-0804">Transcription</keyword>
<evidence type="ECO:0000256" key="3">
    <source>
        <dbReference type="ARBA" id="ARBA00023163"/>
    </source>
</evidence>
<dbReference type="Pfam" id="PF00440">
    <property type="entry name" value="TetR_N"/>
    <property type="match status" value="1"/>
</dbReference>
<organism evidence="6 7">
    <name type="scientific">Microbacterium psychrotolerans</name>
    <dbReference type="NCBI Taxonomy" id="3068321"/>
    <lineage>
        <taxon>Bacteria</taxon>
        <taxon>Bacillati</taxon>
        <taxon>Actinomycetota</taxon>
        <taxon>Actinomycetes</taxon>
        <taxon>Micrococcales</taxon>
        <taxon>Microbacteriaceae</taxon>
        <taxon>Microbacterium</taxon>
    </lineage>
</organism>
<proteinExistence type="predicted"/>
<dbReference type="PROSITE" id="PS50977">
    <property type="entry name" value="HTH_TETR_2"/>
    <property type="match status" value="1"/>
</dbReference>
<dbReference type="SUPFAM" id="SSF48498">
    <property type="entry name" value="Tetracyclin repressor-like, C-terminal domain"/>
    <property type="match status" value="1"/>
</dbReference>
<feature type="domain" description="HTH tetR-type" evidence="5">
    <location>
        <begin position="7"/>
        <end position="65"/>
    </location>
</feature>
<sequence>MVRSDARENRGRIMDAARAAFAETGDVSMNQIAQTAGVGAGTLYRHFPTREALVLAVYQEEVERIVGSVTRLLTEMAPVDALRFWTLDLVEAMRKKHGLGDAISASALHKLNEETYDPVITAITQLLDAAKADGSIRPDADPGDFLQFTGALWRAQADGENRAPRMLDLVIDGLETH</sequence>
<dbReference type="Pfam" id="PF21597">
    <property type="entry name" value="TetR_C_43"/>
    <property type="match status" value="1"/>
</dbReference>
<evidence type="ECO:0000256" key="2">
    <source>
        <dbReference type="ARBA" id="ARBA00023125"/>
    </source>
</evidence>
<dbReference type="InterPro" id="IPR036271">
    <property type="entry name" value="Tet_transcr_reg_TetR-rel_C_sf"/>
</dbReference>
<keyword evidence="1" id="KW-0805">Transcription regulation</keyword>
<dbReference type="PANTHER" id="PTHR30055">
    <property type="entry name" value="HTH-TYPE TRANSCRIPTIONAL REGULATOR RUTR"/>
    <property type="match status" value="1"/>
</dbReference>
<evidence type="ECO:0000256" key="1">
    <source>
        <dbReference type="ARBA" id="ARBA00023015"/>
    </source>
</evidence>
<comment type="caution">
    <text evidence="6">The sequence shown here is derived from an EMBL/GenBank/DDBJ whole genome shotgun (WGS) entry which is preliminary data.</text>
</comment>
<feature type="DNA-binding region" description="H-T-H motif" evidence="4">
    <location>
        <begin position="28"/>
        <end position="47"/>
    </location>
</feature>
<dbReference type="RefSeq" id="WP_308867129.1">
    <property type="nucleotide sequence ID" value="NZ_JAVFWO010000002.1"/>
</dbReference>
<keyword evidence="2 4" id="KW-0238">DNA-binding</keyword>
<protein>
    <submittedName>
        <fullName evidence="6">Helix-turn-helix domain-containing protein</fullName>
    </submittedName>
</protein>
<accession>A0ABU0Z1G4</accession>
<dbReference type="EMBL" id="JAVFWO010000002">
    <property type="protein sequence ID" value="MDQ7877676.1"/>
    <property type="molecule type" value="Genomic_DNA"/>
</dbReference>
<dbReference type="SUPFAM" id="SSF46689">
    <property type="entry name" value="Homeodomain-like"/>
    <property type="match status" value="1"/>
</dbReference>
<dbReference type="Gene3D" id="1.10.357.10">
    <property type="entry name" value="Tetracycline Repressor, domain 2"/>
    <property type="match status" value="1"/>
</dbReference>
<reference evidence="6 7" key="1">
    <citation type="submission" date="2023-08" db="EMBL/GenBank/DDBJ databases">
        <title>Microbacterium psychrotolerans sp. nov., a psychrotolerant bacterium isolated from soil in Heilongjiang Province, China.</title>
        <authorList>
            <person name="An P."/>
            <person name="Zhao D."/>
            <person name="Xiang H."/>
        </authorList>
    </citation>
    <scope>NUCLEOTIDE SEQUENCE [LARGE SCALE GENOMIC DNA]</scope>
    <source>
        <strain evidence="6 7">QXD-8</strain>
    </source>
</reference>
<dbReference type="InterPro" id="IPR001647">
    <property type="entry name" value="HTH_TetR"/>
</dbReference>
<dbReference type="InterPro" id="IPR049445">
    <property type="entry name" value="TetR_SbtR-like_C"/>
</dbReference>
<keyword evidence="7" id="KW-1185">Reference proteome</keyword>
<gene>
    <name evidence="6" type="ORF">Q9R08_06790</name>
</gene>
<evidence type="ECO:0000256" key="4">
    <source>
        <dbReference type="PROSITE-ProRule" id="PRU00335"/>
    </source>
</evidence>
<evidence type="ECO:0000313" key="6">
    <source>
        <dbReference type="EMBL" id="MDQ7877676.1"/>
    </source>
</evidence>
<dbReference type="Proteomes" id="UP001235133">
    <property type="component" value="Unassembled WGS sequence"/>
</dbReference>
<dbReference type="InterPro" id="IPR009057">
    <property type="entry name" value="Homeodomain-like_sf"/>
</dbReference>
<dbReference type="PANTHER" id="PTHR30055:SF234">
    <property type="entry name" value="HTH-TYPE TRANSCRIPTIONAL REGULATOR BETI"/>
    <property type="match status" value="1"/>
</dbReference>
<name>A0ABU0Z1G4_9MICO</name>
<evidence type="ECO:0000259" key="5">
    <source>
        <dbReference type="PROSITE" id="PS50977"/>
    </source>
</evidence>